<evidence type="ECO:0000256" key="6">
    <source>
        <dbReference type="ARBA" id="ARBA00023053"/>
    </source>
</evidence>
<dbReference type="RefSeq" id="XP_009027813.1">
    <property type="nucleotide sequence ID" value="XM_009029565.1"/>
</dbReference>
<evidence type="ECO:0000256" key="7">
    <source>
        <dbReference type="ARBA" id="ARBA00023065"/>
    </source>
</evidence>
<dbReference type="Proteomes" id="UP000015101">
    <property type="component" value="Unassembled WGS sequence"/>
</dbReference>
<keyword evidence="6" id="KW-0915">Sodium</keyword>
<sequence length="326" mass="37238">MWITLLLTGFSLAVYQINDRIAHYFEYPTSTEIDVVPSQNMTFPRVTICNDNYIKLSGAQELGEHNLYVIRPGAFLGLMIMLDVNQSDYFIQPSLTAGYRVWLHEPNEPPRMMKMGFKVGAGQSVNVDVSVIKISRQKPPYGTCTDEENYNQVDCEWKCFNREVVKVCNCRPIYMKAIGNESVCDYYDERCCADKFFDDFYFQNLNQEFSCHCPPACNEIMYPAFVTGARYSNNILAHLSSVSKYSQKYIKENIVSVNVYLSSMQYTKLVTTAGYSVMSLLSDLGGALGLVLGSTFLTLIEIVEMLHEFIVYNFAKQNLPEKKQKK</sequence>
<evidence type="ECO:0000256" key="8">
    <source>
        <dbReference type="ARBA" id="ARBA00023136"/>
    </source>
</evidence>
<comment type="subcellular location">
    <subcellularLocation>
        <location evidence="1">Membrane</location>
        <topology evidence="1">Multi-pass membrane protein</topology>
    </subcellularLocation>
</comment>
<dbReference type="GO" id="GO:0015280">
    <property type="term" value="F:ligand-gated sodium channel activity"/>
    <property type="evidence" value="ECO:0000318"/>
    <property type="project" value="GO_Central"/>
</dbReference>
<evidence type="ECO:0000256" key="3">
    <source>
        <dbReference type="ARBA" id="ARBA00022461"/>
    </source>
</evidence>
<evidence type="ECO:0000256" key="9">
    <source>
        <dbReference type="ARBA" id="ARBA00023201"/>
    </source>
</evidence>
<dbReference type="OrthoDB" id="6157104at2759"/>
<reference evidence="12 14" key="2">
    <citation type="journal article" date="2013" name="Nature">
        <title>Insights into bilaterian evolution from three spiralian genomes.</title>
        <authorList>
            <person name="Simakov O."/>
            <person name="Marletaz F."/>
            <person name="Cho S.J."/>
            <person name="Edsinger-Gonzales E."/>
            <person name="Havlak P."/>
            <person name="Hellsten U."/>
            <person name="Kuo D.H."/>
            <person name="Larsson T."/>
            <person name="Lv J."/>
            <person name="Arendt D."/>
            <person name="Savage R."/>
            <person name="Osoegawa K."/>
            <person name="de Jong P."/>
            <person name="Grimwood J."/>
            <person name="Chapman J.A."/>
            <person name="Shapiro H."/>
            <person name="Aerts A."/>
            <person name="Otillar R.P."/>
            <person name="Terry A.Y."/>
            <person name="Boore J.L."/>
            <person name="Grigoriev I.V."/>
            <person name="Lindberg D.R."/>
            <person name="Seaver E.C."/>
            <person name="Weisblat D.A."/>
            <person name="Putnam N.H."/>
            <person name="Rokhsar D.S."/>
        </authorList>
    </citation>
    <scope>NUCLEOTIDE SEQUENCE</scope>
</reference>
<keyword evidence="7 11" id="KW-0406">Ion transport</keyword>
<keyword evidence="9 11" id="KW-0739">Sodium transport</keyword>
<proteinExistence type="inferred from homology"/>
<evidence type="ECO:0000256" key="2">
    <source>
        <dbReference type="ARBA" id="ARBA00022448"/>
    </source>
</evidence>
<evidence type="ECO:0000256" key="10">
    <source>
        <dbReference type="ARBA" id="ARBA00023303"/>
    </source>
</evidence>
<evidence type="ECO:0000256" key="4">
    <source>
        <dbReference type="ARBA" id="ARBA00022692"/>
    </source>
</evidence>
<name>T1FFM2_HELRO</name>
<protein>
    <submittedName>
        <fullName evidence="12 13">Uncharacterized protein</fullName>
    </submittedName>
</protein>
<dbReference type="EnsemblMetazoa" id="HelroT180244">
    <property type="protein sequence ID" value="HelroP180244"/>
    <property type="gene ID" value="HelroG180244"/>
</dbReference>
<dbReference type="GO" id="GO:0035725">
    <property type="term" value="P:sodium ion transmembrane transport"/>
    <property type="evidence" value="ECO:0000318"/>
    <property type="project" value="GO_Central"/>
</dbReference>
<keyword evidence="14" id="KW-1185">Reference proteome</keyword>
<dbReference type="PANTHER" id="PTHR11690">
    <property type="entry name" value="AMILORIDE-SENSITIVE SODIUM CHANNEL-RELATED"/>
    <property type="match status" value="1"/>
</dbReference>
<gene>
    <name evidence="13" type="primary">20207621</name>
    <name evidence="12" type="ORF">HELRODRAFT_180244</name>
</gene>
<evidence type="ECO:0000256" key="1">
    <source>
        <dbReference type="ARBA" id="ARBA00004141"/>
    </source>
</evidence>
<dbReference type="Gene3D" id="1.10.287.820">
    <property type="entry name" value="Acid-sensing ion channel domain"/>
    <property type="match status" value="1"/>
</dbReference>
<dbReference type="InParanoid" id="T1FFM2"/>
<keyword evidence="5" id="KW-1133">Transmembrane helix</keyword>
<dbReference type="KEGG" id="hro:HELRODRAFT_180244"/>
<keyword evidence="4 11" id="KW-0812">Transmembrane</keyword>
<dbReference type="Gene3D" id="1.10.287.770">
    <property type="entry name" value="YojJ-like"/>
    <property type="match status" value="1"/>
</dbReference>
<reference evidence="13" key="3">
    <citation type="submission" date="2015-06" db="UniProtKB">
        <authorList>
            <consortium name="EnsemblMetazoa"/>
        </authorList>
    </citation>
    <scope>IDENTIFICATION</scope>
</reference>
<evidence type="ECO:0000313" key="13">
    <source>
        <dbReference type="EnsemblMetazoa" id="HelroP180244"/>
    </source>
</evidence>
<dbReference type="GeneID" id="20207621"/>
<keyword evidence="2 11" id="KW-0813">Transport</keyword>
<organism evidence="13 14">
    <name type="scientific">Helobdella robusta</name>
    <name type="common">Californian leech</name>
    <dbReference type="NCBI Taxonomy" id="6412"/>
    <lineage>
        <taxon>Eukaryota</taxon>
        <taxon>Metazoa</taxon>
        <taxon>Spiralia</taxon>
        <taxon>Lophotrochozoa</taxon>
        <taxon>Annelida</taxon>
        <taxon>Clitellata</taxon>
        <taxon>Hirudinea</taxon>
        <taxon>Rhynchobdellida</taxon>
        <taxon>Glossiphoniidae</taxon>
        <taxon>Helobdella</taxon>
    </lineage>
</organism>
<comment type="similarity">
    <text evidence="11">Belongs to the amiloride-sensitive sodium channel (TC 1.A.6) family.</text>
</comment>
<evidence type="ECO:0000313" key="12">
    <source>
        <dbReference type="EMBL" id="ESN94076.1"/>
    </source>
</evidence>
<accession>T1FFM2</accession>
<evidence type="ECO:0000256" key="5">
    <source>
        <dbReference type="ARBA" id="ARBA00022989"/>
    </source>
</evidence>
<dbReference type="FunCoup" id="T1FFM2">
    <property type="interactions" value="64"/>
</dbReference>
<reference evidence="14" key="1">
    <citation type="submission" date="2012-12" db="EMBL/GenBank/DDBJ databases">
        <authorList>
            <person name="Hellsten U."/>
            <person name="Grimwood J."/>
            <person name="Chapman J.A."/>
            <person name="Shapiro H."/>
            <person name="Aerts A."/>
            <person name="Otillar R.P."/>
            <person name="Terry A.Y."/>
            <person name="Boore J.L."/>
            <person name="Simakov O."/>
            <person name="Marletaz F."/>
            <person name="Cho S.-J."/>
            <person name="Edsinger-Gonzales E."/>
            <person name="Havlak P."/>
            <person name="Kuo D.-H."/>
            <person name="Larsson T."/>
            <person name="Lv J."/>
            <person name="Arendt D."/>
            <person name="Savage R."/>
            <person name="Osoegawa K."/>
            <person name="de Jong P."/>
            <person name="Lindberg D.R."/>
            <person name="Seaver E.C."/>
            <person name="Weisblat D.A."/>
            <person name="Putnam N.H."/>
            <person name="Grigoriev I.V."/>
            <person name="Rokhsar D.S."/>
        </authorList>
    </citation>
    <scope>NUCLEOTIDE SEQUENCE</scope>
</reference>
<dbReference type="GO" id="GO:0005886">
    <property type="term" value="C:plasma membrane"/>
    <property type="evidence" value="ECO:0000318"/>
    <property type="project" value="GO_Central"/>
</dbReference>
<dbReference type="InterPro" id="IPR001873">
    <property type="entry name" value="ENaC"/>
</dbReference>
<dbReference type="EMBL" id="KB097572">
    <property type="protein sequence ID" value="ESN94076.1"/>
    <property type="molecule type" value="Genomic_DNA"/>
</dbReference>
<keyword evidence="8" id="KW-0472">Membrane</keyword>
<dbReference type="AlphaFoldDB" id="T1FFM2"/>
<dbReference type="CTD" id="20207621"/>
<keyword evidence="3 11" id="KW-0894">Sodium channel</keyword>
<dbReference type="OMA" id="DERCCAD"/>
<dbReference type="EMBL" id="AMQM01007132">
    <property type="status" value="NOT_ANNOTATED_CDS"/>
    <property type="molecule type" value="Genomic_DNA"/>
</dbReference>
<dbReference type="Pfam" id="PF00858">
    <property type="entry name" value="ASC"/>
    <property type="match status" value="2"/>
</dbReference>
<dbReference type="PANTHER" id="PTHR11690:SF248">
    <property type="entry name" value="PICKPOCKET 17, ISOFORM A"/>
    <property type="match status" value="1"/>
</dbReference>
<keyword evidence="10 11" id="KW-0407">Ion channel</keyword>
<evidence type="ECO:0000313" key="14">
    <source>
        <dbReference type="Proteomes" id="UP000015101"/>
    </source>
</evidence>
<evidence type="ECO:0000256" key="11">
    <source>
        <dbReference type="RuleBase" id="RU000679"/>
    </source>
</evidence>
<dbReference type="eggNOG" id="KOG4294">
    <property type="taxonomic scope" value="Eukaryota"/>
</dbReference>
<dbReference type="HOGENOM" id="CLU_037094_0_0_1"/>